<dbReference type="InterPro" id="IPR008410">
    <property type="entry name" value="BCSC_C"/>
</dbReference>
<sequence length="914" mass="97985">MRPTPTRLRQLACVAACAALGAGPALAQPDARAALAEQAMHWQSLGRLELAEASWRKLLSADPQSADALYGMAQVELARGRPAQAQDWIARLRAAHPADARAARLEARLRQPGGPATDLQAARAAARAGRTEEALQAYRAIFGNRPPPEPIALEYYQLLAGTPQGWDESRRGLEQLARSRPDRQDVRLALAQLQTYRDATRREGIRSLAELARLPNGSAAREAWRQALLWLDARPADAALYRDYLSMQSDPAVAQRLDGLGTARAPQATEGPAAPDPLRLGFAAFERGDLGAAERHFRAALRQRPTHADALGGLGLVRLRQQQFAQAEDLLTQASRSGNGRRWSAALRSATYWNLVGQASAARERGDLASARQLLERAIQLDPAQPAARGALAGLADMRAAQARAQARREADAGDSAGARRTLEAALAEAPGNPWLRYDLALVYRRMDLPSEAHALMEAMPAAQRDTPDALHAQALLAADAGDPAAGMAYLDRIPDASRTADMNALRQKLQSTAEARRADLDRQQAELEARQATERRAEAERAPQLAAGTVYRHRSGEPGLGRLSDVQTPIEAHLPAGEGRIVLGVTPTELRAGTLGVDAGSASRFGGGMWAAQRQAAGLAPPPGEQRAQGVGLHVGYEDANFSASLGTTPQGFEHSNVVGHLAYSGRLGETVSFKAELSRRPVTDSLLSFAGTRDPRTGLRWGGVVATGGRLDLARDFGSWGVYGRGAVHSITGLHVEDNRRHALGGGVYLPLSRGPDGGLTVGLDVGLISYDKNLGGFTYGQGGYFSPQRHASLTLPIDWQGRDGRLSWRLNASIGMQSFREDPAPLSLLTGAAAFTAGTRHTGLAYNLAAVLEYRLAPQLYLGGALGFNNARDYRQFTGHAYLRYVFGAGAAQDMPSVPRLLNSPYTPLFP</sequence>
<reference evidence="10" key="1">
    <citation type="journal article" date="2019" name="Int. J. Syst. Evol. Microbiol.">
        <title>The Global Catalogue of Microorganisms (GCM) 10K type strain sequencing project: providing services to taxonomists for standard genome sequencing and annotation.</title>
        <authorList>
            <consortium name="The Broad Institute Genomics Platform"/>
            <consortium name="The Broad Institute Genome Sequencing Center for Infectious Disease"/>
            <person name="Wu L."/>
            <person name="Ma J."/>
        </authorList>
    </citation>
    <scope>NUCLEOTIDE SEQUENCE [LARGE SCALE GENOMIC DNA]</scope>
    <source>
        <strain evidence="10">JCM 17804</strain>
    </source>
</reference>
<feature type="signal peptide" evidence="7">
    <location>
        <begin position="1"/>
        <end position="27"/>
    </location>
</feature>
<feature type="chain" id="PRO_5045557853" description="Cellulose synthase operon C C-terminal domain-containing protein" evidence="7">
    <location>
        <begin position="28"/>
        <end position="914"/>
    </location>
</feature>
<keyword evidence="4" id="KW-0802">TPR repeat</keyword>
<organism evidence="9 10">
    <name type="scientific">Variovorax defluvii</name>
    <dbReference type="NCBI Taxonomy" id="913761"/>
    <lineage>
        <taxon>Bacteria</taxon>
        <taxon>Pseudomonadati</taxon>
        <taxon>Pseudomonadota</taxon>
        <taxon>Betaproteobacteria</taxon>
        <taxon>Burkholderiales</taxon>
        <taxon>Comamonadaceae</taxon>
        <taxon>Variovorax</taxon>
    </lineage>
</organism>
<dbReference type="PANTHER" id="PTHR12558">
    <property type="entry name" value="CELL DIVISION CYCLE 16,23,27"/>
    <property type="match status" value="1"/>
</dbReference>
<dbReference type="SMART" id="SM00028">
    <property type="entry name" value="TPR"/>
    <property type="match status" value="5"/>
</dbReference>
<evidence type="ECO:0000256" key="1">
    <source>
        <dbReference type="ARBA" id="ARBA00005186"/>
    </source>
</evidence>
<evidence type="ECO:0000256" key="6">
    <source>
        <dbReference type="SAM" id="MobiDB-lite"/>
    </source>
</evidence>
<evidence type="ECO:0000259" key="8">
    <source>
        <dbReference type="Pfam" id="PF05420"/>
    </source>
</evidence>
<feature type="compositionally biased region" description="Basic and acidic residues" evidence="6">
    <location>
        <begin position="515"/>
        <end position="542"/>
    </location>
</feature>
<dbReference type="EMBL" id="BAABGJ010000080">
    <property type="protein sequence ID" value="GAA4354451.1"/>
    <property type="molecule type" value="Genomic_DNA"/>
</dbReference>
<accession>A0ABP8IAF3</accession>
<keyword evidence="5" id="KW-0135">Cellulose biosynthesis</keyword>
<name>A0ABP8IAF3_9BURK</name>
<keyword evidence="10" id="KW-1185">Reference proteome</keyword>
<evidence type="ECO:0000256" key="5">
    <source>
        <dbReference type="ARBA" id="ARBA00022916"/>
    </source>
</evidence>
<feature type="region of interest" description="Disordered" evidence="6">
    <location>
        <begin position="511"/>
        <end position="543"/>
    </location>
</feature>
<dbReference type="InterPro" id="IPR011990">
    <property type="entry name" value="TPR-like_helical_dom_sf"/>
</dbReference>
<feature type="domain" description="Cellulose synthase operon C C-terminal" evidence="8">
    <location>
        <begin position="563"/>
        <end position="890"/>
    </location>
</feature>
<dbReference type="SUPFAM" id="SSF48452">
    <property type="entry name" value="TPR-like"/>
    <property type="match status" value="2"/>
</dbReference>
<evidence type="ECO:0000313" key="10">
    <source>
        <dbReference type="Proteomes" id="UP001500975"/>
    </source>
</evidence>
<dbReference type="PANTHER" id="PTHR12558:SF13">
    <property type="entry name" value="CELL DIVISION CYCLE PROTEIN 27 HOMOLOG"/>
    <property type="match status" value="1"/>
</dbReference>
<evidence type="ECO:0000256" key="7">
    <source>
        <dbReference type="SAM" id="SignalP"/>
    </source>
</evidence>
<evidence type="ECO:0000313" key="9">
    <source>
        <dbReference type="EMBL" id="GAA4354451.1"/>
    </source>
</evidence>
<keyword evidence="2 7" id="KW-0732">Signal</keyword>
<dbReference type="RefSeq" id="WP_345540854.1">
    <property type="nucleotide sequence ID" value="NZ_BAABGJ010000080.1"/>
</dbReference>
<dbReference type="Pfam" id="PF14559">
    <property type="entry name" value="TPR_19"/>
    <property type="match status" value="3"/>
</dbReference>
<evidence type="ECO:0000256" key="2">
    <source>
        <dbReference type="ARBA" id="ARBA00022729"/>
    </source>
</evidence>
<comment type="pathway">
    <text evidence="1">Glycan metabolism; bacterial cellulose biosynthesis.</text>
</comment>
<dbReference type="PRINTS" id="PR01441">
    <property type="entry name" value="CELLSNTHASEC"/>
</dbReference>
<dbReference type="Pfam" id="PF05420">
    <property type="entry name" value="BCSC_C"/>
    <property type="match status" value="1"/>
</dbReference>
<proteinExistence type="predicted"/>
<dbReference type="Proteomes" id="UP001500975">
    <property type="component" value="Unassembled WGS sequence"/>
</dbReference>
<dbReference type="InterPro" id="IPR019734">
    <property type="entry name" value="TPR_rpt"/>
</dbReference>
<dbReference type="Gene3D" id="1.25.40.10">
    <property type="entry name" value="Tetratricopeptide repeat domain"/>
    <property type="match status" value="2"/>
</dbReference>
<keyword evidence="3" id="KW-0677">Repeat</keyword>
<evidence type="ECO:0000256" key="3">
    <source>
        <dbReference type="ARBA" id="ARBA00022737"/>
    </source>
</evidence>
<comment type="caution">
    <text evidence="9">The sequence shown here is derived from an EMBL/GenBank/DDBJ whole genome shotgun (WGS) entry which is preliminary data.</text>
</comment>
<evidence type="ECO:0000256" key="4">
    <source>
        <dbReference type="ARBA" id="ARBA00022803"/>
    </source>
</evidence>
<dbReference type="InterPro" id="IPR003921">
    <property type="entry name" value="Cell_synth_C"/>
</dbReference>
<protein>
    <recommendedName>
        <fullName evidence="8">Cellulose synthase operon C C-terminal domain-containing protein</fullName>
    </recommendedName>
</protein>
<gene>
    <name evidence="9" type="ORF">GCM10023165_45690</name>
</gene>